<evidence type="ECO:0000256" key="1">
    <source>
        <dbReference type="ARBA" id="ARBA00004370"/>
    </source>
</evidence>
<dbReference type="SUPFAM" id="SSF161084">
    <property type="entry name" value="MAPEG domain-like"/>
    <property type="match status" value="1"/>
</dbReference>
<evidence type="ECO:0000256" key="2">
    <source>
        <dbReference type="ARBA" id="ARBA00022692"/>
    </source>
</evidence>
<dbReference type="Pfam" id="PF01124">
    <property type="entry name" value="MAPEG"/>
    <property type="match status" value="1"/>
</dbReference>
<dbReference type="AlphaFoldDB" id="A0AB34PCZ2"/>
<gene>
    <name evidence="6" type="ORF">NC00_02375</name>
</gene>
<sequence>MSPQIELSVVVATAVLCLCLPLVFSALYARQVGAKALIGNREGIAEPDGAAGRAQRAHRNLLENFLPFAAVALAAMLLQVSGTITVIASLVFLGARIVHAVCYLFGIPGLRTLAYHLGLWATLAYASQLFL</sequence>
<dbReference type="RefSeq" id="WP_047693266.1">
    <property type="nucleotide sequence ID" value="NZ_KN265461.1"/>
</dbReference>
<evidence type="ECO:0000256" key="5">
    <source>
        <dbReference type="SAM" id="Phobius"/>
    </source>
</evidence>
<name>A0AB34PCZ2_9XANT</name>
<proteinExistence type="predicted"/>
<keyword evidence="4 5" id="KW-0472">Membrane</keyword>
<dbReference type="EMBL" id="JRQI01000006">
    <property type="protein sequence ID" value="KGK59424.1"/>
    <property type="molecule type" value="Genomic_DNA"/>
</dbReference>
<evidence type="ECO:0000256" key="4">
    <source>
        <dbReference type="ARBA" id="ARBA00023136"/>
    </source>
</evidence>
<dbReference type="GO" id="GO:0016020">
    <property type="term" value="C:membrane"/>
    <property type="evidence" value="ECO:0007669"/>
    <property type="project" value="UniProtKB-SubCell"/>
</dbReference>
<accession>A0AB34PCZ2</accession>
<comment type="caution">
    <text evidence="6">The sequence shown here is derived from an EMBL/GenBank/DDBJ whole genome shotgun (WGS) entry which is preliminary data.</text>
</comment>
<evidence type="ECO:0000256" key="3">
    <source>
        <dbReference type="ARBA" id="ARBA00022989"/>
    </source>
</evidence>
<comment type="subcellular location">
    <subcellularLocation>
        <location evidence="1">Membrane</location>
    </subcellularLocation>
</comment>
<feature type="transmembrane region" description="Helical" evidence="5">
    <location>
        <begin position="100"/>
        <end position="126"/>
    </location>
</feature>
<protein>
    <recommendedName>
        <fullName evidence="8">MAPEG family protein</fullName>
    </recommendedName>
</protein>
<evidence type="ECO:0000313" key="6">
    <source>
        <dbReference type="EMBL" id="KGK59424.1"/>
    </source>
</evidence>
<dbReference type="PANTHER" id="PTHR35371">
    <property type="entry name" value="INNER MEMBRANE PROTEIN"/>
    <property type="match status" value="1"/>
</dbReference>
<keyword evidence="2 5" id="KW-0812">Transmembrane</keyword>
<dbReference type="Proteomes" id="UP000029879">
    <property type="component" value="Unassembled WGS sequence"/>
</dbReference>
<feature type="transmembrane region" description="Helical" evidence="5">
    <location>
        <begin position="68"/>
        <end position="93"/>
    </location>
</feature>
<organism evidence="6 7">
    <name type="scientific">Xanthomonas cannabis pv. phaseoli</name>
    <dbReference type="NCBI Taxonomy" id="1885902"/>
    <lineage>
        <taxon>Bacteria</taxon>
        <taxon>Pseudomonadati</taxon>
        <taxon>Pseudomonadota</taxon>
        <taxon>Gammaproteobacteria</taxon>
        <taxon>Lysobacterales</taxon>
        <taxon>Lysobacteraceae</taxon>
        <taxon>Xanthomonas</taxon>
    </lineage>
</organism>
<reference evidence="6 7" key="1">
    <citation type="submission" date="2014-10" db="EMBL/GenBank/DDBJ databases">
        <title>Genome sequence of a Xanthomonas strain that is pathogenic on beans.</title>
        <authorList>
            <person name="Aritua V."/>
            <person name="Sapp M."/>
            <person name="Harrison J."/>
            <person name="Smith J."/>
            <person name="Studholme D."/>
        </authorList>
    </citation>
    <scope>NUCLEOTIDE SEQUENCE [LARGE SCALE GENOMIC DNA]</scope>
    <source>
        <strain evidence="6 7">Nyagatare</strain>
    </source>
</reference>
<dbReference type="Gene3D" id="1.20.120.550">
    <property type="entry name" value="Membrane associated eicosanoid/glutathione metabolism-like domain"/>
    <property type="match status" value="1"/>
</dbReference>
<keyword evidence="3 5" id="KW-1133">Transmembrane helix</keyword>
<dbReference type="PANTHER" id="PTHR35371:SF1">
    <property type="entry name" value="BLR7753 PROTEIN"/>
    <property type="match status" value="1"/>
</dbReference>
<dbReference type="InterPro" id="IPR023352">
    <property type="entry name" value="MAPEG-like_dom_sf"/>
</dbReference>
<dbReference type="InterPro" id="IPR001129">
    <property type="entry name" value="Membr-assoc_MAPEG"/>
</dbReference>
<evidence type="ECO:0000313" key="7">
    <source>
        <dbReference type="Proteomes" id="UP000029879"/>
    </source>
</evidence>
<evidence type="ECO:0008006" key="8">
    <source>
        <dbReference type="Google" id="ProtNLM"/>
    </source>
</evidence>